<accession>A0A7Y8GS10</accession>
<dbReference type="AlphaFoldDB" id="A0A7Y8GS10"/>
<evidence type="ECO:0000256" key="2">
    <source>
        <dbReference type="ARBA" id="ARBA00022723"/>
    </source>
</evidence>
<evidence type="ECO:0000256" key="3">
    <source>
        <dbReference type="PIRSR" id="PIRSR607837-1"/>
    </source>
</evidence>
<dbReference type="Gene3D" id="1.20.120.450">
    <property type="entry name" value="dinb family like domain"/>
    <property type="match status" value="1"/>
</dbReference>
<comment type="similarity">
    <text evidence="1">Belongs to the DinB family.</text>
</comment>
<dbReference type="EMBL" id="VYGV01000001">
    <property type="protein sequence ID" value="NWF43825.1"/>
    <property type="molecule type" value="Genomic_DNA"/>
</dbReference>
<dbReference type="GO" id="GO:0046872">
    <property type="term" value="F:metal ion binding"/>
    <property type="evidence" value="ECO:0007669"/>
    <property type="project" value="UniProtKB-KW"/>
</dbReference>
<dbReference type="SUPFAM" id="SSF109854">
    <property type="entry name" value="DinB/YfiT-like putative metalloenzymes"/>
    <property type="match status" value="1"/>
</dbReference>
<comment type="caution">
    <text evidence="4">The sequence shown here is derived from an EMBL/GenBank/DDBJ whole genome shotgun (WGS) entry which is preliminary data.</text>
</comment>
<protein>
    <submittedName>
        <fullName evidence="4">Damage-inducible protein DinB</fullName>
    </submittedName>
</protein>
<dbReference type="RefSeq" id="WP_177132330.1">
    <property type="nucleotide sequence ID" value="NZ_VYGV01000001.1"/>
</dbReference>
<organism evidence="4 5">
    <name type="scientific">Hydrogenophaga aromaticivorans</name>
    <dbReference type="NCBI Taxonomy" id="2610898"/>
    <lineage>
        <taxon>Bacteria</taxon>
        <taxon>Pseudomonadati</taxon>
        <taxon>Pseudomonadota</taxon>
        <taxon>Betaproteobacteria</taxon>
        <taxon>Burkholderiales</taxon>
        <taxon>Comamonadaceae</taxon>
        <taxon>Hydrogenophaga</taxon>
    </lineage>
</organism>
<dbReference type="InterPro" id="IPR034660">
    <property type="entry name" value="DinB/YfiT-like"/>
</dbReference>
<dbReference type="PANTHER" id="PTHR37302">
    <property type="entry name" value="SLR1116 PROTEIN"/>
    <property type="match status" value="1"/>
</dbReference>
<dbReference type="PANTHER" id="PTHR37302:SF1">
    <property type="entry name" value="PROTEIN DINB"/>
    <property type="match status" value="1"/>
</dbReference>
<keyword evidence="5" id="KW-1185">Reference proteome</keyword>
<feature type="binding site" evidence="3">
    <location>
        <position position="144"/>
    </location>
    <ligand>
        <name>a divalent metal cation</name>
        <dbReference type="ChEBI" id="CHEBI:60240"/>
    </ligand>
</feature>
<dbReference type="Proteomes" id="UP000545507">
    <property type="component" value="Unassembled WGS sequence"/>
</dbReference>
<dbReference type="InterPro" id="IPR007837">
    <property type="entry name" value="DinB"/>
</dbReference>
<evidence type="ECO:0000256" key="1">
    <source>
        <dbReference type="ARBA" id="ARBA00008635"/>
    </source>
</evidence>
<gene>
    <name evidence="4" type="ORF">F3K02_00900</name>
</gene>
<evidence type="ECO:0000313" key="4">
    <source>
        <dbReference type="EMBL" id="NWF43825.1"/>
    </source>
</evidence>
<name>A0A7Y8GS10_9BURK</name>
<keyword evidence="2 3" id="KW-0479">Metal-binding</keyword>
<evidence type="ECO:0000313" key="5">
    <source>
        <dbReference type="Proteomes" id="UP000545507"/>
    </source>
</evidence>
<sequence length="178" mass="20051">MSTSLSPFHTHFIRQARYHVWATHRLLDAVSRVSDEDYKRDVGLFFKSIHGTLNHLLVGEHLLWYARFSKGASPMLALDAEIEPDRERLGQALKGGAANWEHLIASWPAERFNGQLDYRTMKGVPQSLPFAATLAHVFNHATHHRGQITAALTALGQPGPELDWVYHLQLEAAEAKKP</sequence>
<dbReference type="Pfam" id="PF05163">
    <property type="entry name" value="DinB"/>
    <property type="match status" value="1"/>
</dbReference>
<feature type="binding site" evidence="3">
    <location>
        <position position="55"/>
    </location>
    <ligand>
        <name>a divalent metal cation</name>
        <dbReference type="ChEBI" id="CHEBI:60240"/>
    </ligand>
</feature>
<feature type="binding site" evidence="3">
    <location>
        <position position="140"/>
    </location>
    <ligand>
        <name>a divalent metal cation</name>
        <dbReference type="ChEBI" id="CHEBI:60240"/>
    </ligand>
</feature>
<reference evidence="4 5" key="1">
    <citation type="submission" date="2019-09" db="EMBL/GenBank/DDBJ databases">
        <title>Hydrogenophaga aromatica sp. nov., isolated from a para-xylene-degrading enrichment culture.</title>
        <authorList>
            <person name="Tancsics A."/>
            <person name="Banerjee S."/>
        </authorList>
    </citation>
    <scope>NUCLEOTIDE SEQUENCE [LARGE SCALE GENOMIC DNA]</scope>
    <source>
        <strain evidence="4 5">D2P1</strain>
    </source>
</reference>
<proteinExistence type="inferred from homology"/>